<accession>A0A4Y6PN30</accession>
<gene>
    <name evidence="2" type="ORF">FIV42_02835</name>
</gene>
<feature type="chain" id="PRO_5030106095" evidence="1">
    <location>
        <begin position="30"/>
        <end position="296"/>
    </location>
</feature>
<sequence>MPSKHRQFAAPLAAAVAFLGLCWATPAFAGAWAQEDRGLYVQLSVAGEVAGEQYKETGETFQLLSEDDEGDFRSLGSFLYAEFGVLPSLTMVAATAYRHVELDSVQVRSTARGFGDFQLGARYQFLDEPLVMSAYVGAKSPTGYTPDPPELRSATLGNGVQEYEGRLLVGKSFYPAPVYVSGEVGFRLRGARPTANGDRLDYPPEIPYFLEIGYGPTDWIWLRGVVDGVWGTGDPVAIEGVSLTPLTQRYTKVGPSVIFSFLDNYQLQLNYTYTVLGVNALKSQQVSLGFAVDTTL</sequence>
<dbReference type="OrthoDB" id="5497082at2"/>
<evidence type="ECO:0000256" key="1">
    <source>
        <dbReference type="SAM" id="SignalP"/>
    </source>
</evidence>
<evidence type="ECO:0000313" key="2">
    <source>
        <dbReference type="EMBL" id="QDG49711.1"/>
    </source>
</evidence>
<dbReference type="EMBL" id="CP041186">
    <property type="protein sequence ID" value="QDG49711.1"/>
    <property type="molecule type" value="Genomic_DNA"/>
</dbReference>
<accession>A0A5B8XYE3</accession>
<name>A0A4Y6PN30_PERCE</name>
<dbReference type="AlphaFoldDB" id="A0A4Y6PN30"/>
<protein>
    <submittedName>
        <fullName evidence="2">Transporter</fullName>
    </submittedName>
</protein>
<dbReference type="RefSeq" id="WP_141196208.1">
    <property type="nucleotide sequence ID" value="NZ_CP041186.1"/>
</dbReference>
<feature type="signal peptide" evidence="1">
    <location>
        <begin position="1"/>
        <end position="29"/>
    </location>
</feature>
<keyword evidence="1" id="KW-0732">Signal</keyword>
<proteinExistence type="predicted"/>
<organism evidence="2 3">
    <name type="scientific">Persicimonas caeni</name>
    <dbReference type="NCBI Taxonomy" id="2292766"/>
    <lineage>
        <taxon>Bacteria</taxon>
        <taxon>Deltaproteobacteria</taxon>
        <taxon>Bradymonadales</taxon>
        <taxon>Bradymonadaceae</taxon>
        <taxon>Persicimonas</taxon>
    </lineage>
</organism>
<keyword evidence="3" id="KW-1185">Reference proteome</keyword>
<reference evidence="2 3" key="1">
    <citation type="submission" date="2019-06" db="EMBL/GenBank/DDBJ databases">
        <title>Persicimonas caeni gen. nov., sp. nov., a predatory bacterium isolated from solar saltern.</title>
        <authorList>
            <person name="Wang S."/>
        </authorList>
    </citation>
    <scope>NUCLEOTIDE SEQUENCE [LARGE SCALE GENOMIC DNA]</scope>
    <source>
        <strain evidence="2 3">YN101</strain>
    </source>
</reference>
<evidence type="ECO:0000313" key="3">
    <source>
        <dbReference type="Proteomes" id="UP000315995"/>
    </source>
</evidence>
<dbReference type="Proteomes" id="UP000315995">
    <property type="component" value="Chromosome"/>
</dbReference>